<feature type="compositionally biased region" description="Basic and acidic residues" evidence="1">
    <location>
        <begin position="52"/>
        <end position="63"/>
    </location>
</feature>
<dbReference type="AlphaFoldDB" id="A0A6J4K899"/>
<feature type="non-terminal residue" evidence="2">
    <location>
        <position position="1"/>
    </location>
</feature>
<organism evidence="2">
    <name type="scientific">uncultured Actinomycetospora sp</name>
    <dbReference type="NCBI Taxonomy" id="1135996"/>
    <lineage>
        <taxon>Bacteria</taxon>
        <taxon>Bacillati</taxon>
        <taxon>Actinomycetota</taxon>
        <taxon>Actinomycetes</taxon>
        <taxon>Pseudonocardiales</taxon>
        <taxon>Pseudonocardiaceae</taxon>
        <taxon>Actinomycetospora</taxon>
        <taxon>environmental samples</taxon>
    </lineage>
</organism>
<accession>A0A6J4K899</accession>
<feature type="region of interest" description="Disordered" evidence="1">
    <location>
        <begin position="248"/>
        <end position="314"/>
    </location>
</feature>
<feature type="region of interest" description="Disordered" evidence="1">
    <location>
        <begin position="1"/>
        <end position="142"/>
    </location>
</feature>
<proteinExistence type="predicted"/>
<evidence type="ECO:0000256" key="1">
    <source>
        <dbReference type="SAM" id="MobiDB-lite"/>
    </source>
</evidence>
<keyword evidence="2" id="KW-0560">Oxidoreductase</keyword>
<dbReference type="EC" id="1.9.3.1" evidence="2"/>
<protein>
    <submittedName>
        <fullName evidence="2">Cytochrome c oxidase polypeptide II</fullName>
        <ecNumber evidence="2">1.9.3.1</ecNumber>
    </submittedName>
</protein>
<feature type="compositionally biased region" description="Low complexity" evidence="1">
    <location>
        <begin position="254"/>
        <end position="268"/>
    </location>
</feature>
<feature type="compositionally biased region" description="Basic and acidic residues" evidence="1">
    <location>
        <begin position="127"/>
        <end position="142"/>
    </location>
</feature>
<dbReference type="GO" id="GO:0016491">
    <property type="term" value="F:oxidoreductase activity"/>
    <property type="evidence" value="ECO:0007669"/>
    <property type="project" value="UniProtKB-KW"/>
</dbReference>
<gene>
    <name evidence="2" type="ORF">AVDCRST_MAG54-5029</name>
</gene>
<dbReference type="EMBL" id="CADCTH010000633">
    <property type="protein sequence ID" value="CAA9298401.1"/>
    <property type="molecule type" value="Genomic_DNA"/>
</dbReference>
<name>A0A6J4K899_9PSEU</name>
<reference evidence="2" key="1">
    <citation type="submission" date="2020-02" db="EMBL/GenBank/DDBJ databases">
        <authorList>
            <person name="Meier V. D."/>
        </authorList>
    </citation>
    <scope>NUCLEOTIDE SEQUENCE</scope>
    <source>
        <strain evidence="2">AVDCRST_MAG54</strain>
    </source>
</reference>
<feature type="non-terminal residue" evidence="2">
    <location>
        <position position="314"/>
    </location>
</feature>
<feature type="compositionally biased region" description="Basic and acidic residues" evidence="1">
    <location>
        <begin position="81"/>
        <end position="90"/>
    </location>
</feature>
<feature type="compositionally biased region" description="Basic and acidic residues" evidence="1">
    <location>
        <begin position="213"/>
        <end position="225"/>
    </location>
</feature>
<feature type="compositionally biased region" description="Basic and acidic residues" evidence="1">
    <location>
        <begin position="271"/>
        <end position="290"/>
    </location>
</feature>
<feature type="compositionally biased region" description="Basic residues" evidence="1">
    <location>
        <begin position="64"/>
        <end position="80"/>
    </location>
</feature>
<feature type="compositionally biased region" description="Low complexity" evidence="1">
    <location>
        <begin position="91"/>
        <end position="106"/>
    </location>
</feature>
<feature type="compositionally biased region" description="Basic residues" evidence="1">
    <location>
        <begin position="112"/>
        <end position="126"/>
    </location>
</feature>
<evidence type="ECO:0000313" key="2">
    <source>
        <dbReference type="EMBL" id="CAA9298401.1"/>
    </source>
</evidence>
<sequence length="314" mass="35196">APRRDAAPAPRRTRAPGPGPGRGHRRGRGDHLRVLGRRGAALRLARRRHARGRADAHPVDRGRDRRARRRCPGLGRHRLDRRVPPQEGRRVGPAAAVPVQPAARAGPDGHPAGHRRRALLLHRGRPERRGPQPDGQRARDQHHRVPVELGVHLPPDARAQRPAGLRRRHHEFRADPRAAHRPAHPLHPGVEGRHPLLLGAGVPVQARRLPVPRGERAEEHLGDRPHRAHRRVRRPLRRVLRRLPLDDELRGPRRAAGPLRPLPGAAPADQPPDRPALHHERGARGDELRRALQPAVDQYLRLQSRPAGPDRHSL</sequence>
<feature type="region of interest" description="Disordered" evidence="1">
    <location>
        <begin position="210"/>
        <end position="233"/>
    </location>
</feature>